<dbReference type="GO" id="GO:0006808">
    <property type="term" value="P:regulation of nitrogen utilization"/>
    <property type="evidence" value="ECO:0007669"/>
    <property type="project" value="InterPro"/>
</dbReference>
<sequence>MQTSLKKRLEIIIEMPAVPRLEGVLEKAGVKGWTVLPAKSGRGANGSWSREGQITSAGRMVMVLVIIDPAVLDTVLERVYALLERQIGIVMVSDVQVVRAERF</sequence>
<proteinExistence type="predicted"/>
<dbReference type="EMBL" id="CP018911">
    <property type="protein sequence ID" value="AZU05024.1"/>
    <property type="molecule type" value="Genomic_DNA"/>
</dbReference>
<dbReference type="AlphaFoldDB" id="A0A3T0ECK7"/>
<dbReference type="OrthoDB" id="7595716at2"/>
<name>A0A3T0ECK7_9PROT</name>
<dbReference type="Proteomes" id="UP000286954">
    <property type="component" value="Chromosome"/>
</dbReference>
<dbReference type="InterPro" id="IPR002187">
    <property type="entry name" value="N-reg_PII"/>
</dbReference>
<evidence type="ECO:0000256" key="1">
    <source>
        <dbReference type="ARBA" id="ARBA00015681"/>
    </source>
</evidence>
<dbReference type="RefSeq" id="WP_127568465.1">
    <property type="nucleotide sequence ID" value="NZ_BMFB01000001.1"/>
</dbReference>
<accession>A0A3T0ECK7</accession>
<keyword evidence="3" id="KW-1185">Reference proteome</keyword>
<reference evidence="2 3" key="1">
    <citation type="submission" date="2016-12" db="EMBL/GenBank/DDBJ databases">
        <title>The genome of dimorphic prosthecate Glycocaulis alkaliphilus 6b-8t, isolated from crude oil dictates its adaptability in petroleum environments.</title>
        <authorList>
            <person name="Wu X.-L."/>
            <person name="Geng S."/>
        </authorList>
    </citation>
    <scope>NUCLEOTIDE SEQUENCE [LARGE SCALE GENOMIC DNA]</scope>
    <source>
        <strain evidence="2 3">6B-8</strain>
    </source>
</reference>
<dbReference type="InterPro" id="IPR015867">
    <property type="entry name" value="N-reg_PII/ATP_PRibTrfase_C"/>
</dbReference>
<dbReference type="Gene3D" id="3.30.70.120">
    <property type="match status" value="1"/>
</dbReference>
<dbReference type="InterPro" id="IPR011322">
    <property type="entry name" value="N-reg_PII-like_a/b"/>
</dbReference>
<dbReference type="KEGG" id="gak:X907_2510"/>
<evidence type="ECO:0000313" key="2">
    <source>
        <dbReference type="EMBL" id="AZU05024.1"/>
    </source>
</evidence>
<dbReference type="SUPFAM" id="SSF54913">
    <property type="entry name" value="GlnB-like"/>
    <property type="match status" value="1"/>
</dbReference>
<evidence type="ECO:0000313" key="3">
    <source>
        <dbReference type="Proteomes" id="UP000286954"/>
    </source>
</evidence>
<dbReference type="Pfam" id="PF00543">
    <property type="entry name" value="P-II"/>
    <property type="match status" value="1"/>
</dbReference>
<dbReference type="GO" id="GO:0030234">
    <property type="term" value="F:enzyme regulator activity"/>
    <property type="evidence" value="ECO:0007669"/>
    <property type="project" value="InterPro"/>
</dbReference>
<gene>
    <name evidence="2" type="ORF">X907_2510</name>
</gene>
<organism evidence="2 3">
    <name type="scientific">Glycocaulis alkaliphilus</name>
    <dbReference type="NCBI Taxonomy" id="1434191"/>
    <lineage>
        <taxon>Bacteria</taxon>
        <taxon>Pseudomonadati</taxon>
        <taxon>Pseudomonadota</taxon>
        <taxon>Alphaproteobacteria</taxon>
        <taxon>Maricaulales</taxon>
        <taxon>Maricaulaceae</taxon>
        <taxon>Glycocaulis</taxon>
    </lineage>
</organism>
<protein>
    <recommendedName>
        <fullName evidence="1">Nitrogen regulatory protein P-II</fullName>
    </recommendedName>
</protein>